<keyword evidence="13" id="KW-1185">Reference proteome</keyword>
<feature type="region of interest" description="Disordered" evidence="9">
    <location>
        <begin position="423"/>
        <end position="468"/>
    </location>
</feature>
<evidence type="ECO:0000256" key="7">
    <source>
        <dbReference type="ARBA" id="ARBA00023163"/>
    </source>
</evidence>
<feature type="compositionally biased region" description="Polar residues" evidence="9">
    <location>
        <begin position="174"/>
        <end position="193"/>
    </location>
</feature>
<dbReference type="Gene3D" id="2.40.330.10">
    <property type="entry name" value="DNA-binding pseudobarrel domain"/>
    <property type="match status" value="1"/>
</dbReference>
<gene>
    <name evidence="12" type="ORF">AAHA92_09192</name>
</gene>
<dbReference type="PANTHER" id="PTHR46245:SF3">
    <property type="entry name" value="B3 DOMAIN-CONTAINING TRANSCRIPTION REPRESSOR VAL1"/>
    <property type="match status" value="1"/>
</dbReference>
<dbReference type="GO" id="GO:0003677">
    <property type="term" value="F:DNA binding"/>
    <property type="evidence" value="ECO:0007669"/>
    <property type="project" value="UniProtKB-KW"/>
</dbReference>
<proteinExistence type="predicted"/>
<sequence>MGSKNCMNDVCREPASSEWRKGWTLKSGGFATLCYRCGSAYENSVFCETFHLEESGWRECRICGKRIHCGCIASRYVHEYMDFGGVGCITCLKHLEVHSEQSLQIPSNVSNDRVSINGIKDVHPVVVDNGIDGDKFSGRRLLQLAKVTGAIDSCSGLGQLTHDDPLRKTRQSSKRIPNPTQQNSPSTFFQTDNSKPREGIQNIYEPLALPSLNFSLTTPSSSSATNLPFPGGIAEGSEQCKGSLRQALNILLKPPKPSPTVGSEINKGTVSQARVARPPAEGRGRNQLLPRYWPRITDQELQQLSGDLKSNIVPLFEKVLSASDAGRIGRLVLPKACAEAFFPLINQSEGIPIMIQDMTGKEWTFQFRFWPNNNSRMYVLEGVTPCIQNMQVQAGDTVTFSHIEPGGQLVIGCRKAINNGDAQDSQTLASTSGDSPGGTSFSGTNGNLLSNGGKTSGDSLQQSISEKKKAKNIKNKRLLMHTDDATELRITWEEAQELLRPFPTAEPTVVVVEDHEFEEFEEPPIFGKRPIYTSGPSEEQDQLAQCDSCLKWRRLPVHALLSAKWTCSENIWDLKRCSCPAPEEIQPEDLEPFVPSCKDSKRRKVSENKMPKVGEPSGLDALATAAGLGDNISDIAECSVGATTRHPRHRLGCTCIVCIQPPSGKGKHDPTCKCNVCLTVRRRFETLMMRKKKRQSEREAEDSQAKDRASLKIEPAREDIAGDKKGMEADMEEASKGQLDLNCDPHREDEMLAQTAGMSLTTLMSAVAVPLDMFLEPTSAQKQENITFVSADTEGRQQQ</sequence>
<dbReference type="Pfam" id="PF02362">
    <property type="entry name" value="B3"/>
    <property type="match status" value="1"/>
</dbReference>
<dbReference type="PROSITE" id="PS51050">
    <property type="entry name" value="ZF_CW"/>
    <property type="match status" value="1"/>
</dbReference>
<evidence type="ECO:0000256" key="5">
    <source>
        <dbReference type="ARBA" id="ARBA00023015"/>
    </source>
</evidence>
<dbReference type="Pfam" id="PF07496">
    <property type="entry name" value="zf-CW"/>
    <property type="match status" value="1"/>
</dbReference>
<evidence type="ECO:0000313" key="12">
    <source>
        <dbReference type="EMBL" id="KAL1558766.1"/>
    </source>
</evidence>
<comment type="subcellular location">
    <subcellularLocation>
        <location evidence="1">Nucleus</location>
    </subcellularLocation>
</comment>
<dbReference type="Gene3D" id="3.30.40.100">
    <property type="match status" value="1"/>
</dbReference>
<keyword evidence="5" id="KW-0805">Transcription regulation</keyword>
<evidence type="ECO:0000256" key="2">
    <source>
        <dbReference type="ARBA" id="ARBA00022723"/>
    </source>
</evidence>
<dbReference type="CDD" id="cd10017">
    <property type="entry name" value="B3_DNA"/>
    <property type="match status" value="1"/>
</dbReference>
<feature type="region of interest" description="Disordered" evidence="9">
    <location>
        <begin position="689"/>
        <end position="719"/>
    </location>
</feature>
<dbReference type="InterPro" id="IPR011124">
    <property type="entry name" value="Znf_CW"/>
</dbReference>
<dbReference type="InterPro" id="IPR015300">
    <property type="entry name" value="DNA-bd_pseudobarrel_sf"/>
</dbReference>
<evidence type="ECO:0000256" key="8">
    <source>
        <dbReference type="ARBA" id="ARBA00023242"/>
    </source>
</evidence>
<feature type="compositionally biased region" description="Low complexity" evidence="9">
    <location>
        <begin position="442"/>
        <end position="457"/>
    </location>
</feature>
<evidence type="ECO:0000256" key="1">
    <source>
        <dbReference type="ARBA" id="ARBA00004123"/>
    </source>
</evidence>
<evidence type="ECO:0000256" key="4">
    <source>
        <dbReference type="ARBA" id="ARBA00022833"/>
    </source>
</evidence>
<feature type="domain" description="CW-type" evidence="11">
    <location>
        <begin position="537"/>
        <end position="587"/>
    </location>
</feature>
<organism evidence="12 13">
    <name type="scientific">Salvia divinorum</name>
    <name type="common">Maria pastora</name>
    <name type="synonym">Diviner's sage</name>
    <dbReference type="NCBI Taxonomy" id="28513"/>
    <lineage>
        <taxon>Eukaryota</taxon>
        <taxon>Viridiplantae</taxon>
        <taxon>Streptophyta</taxon>
        <taxon>Embryophyta</taxon>
        <taxon>Tracheophyta</taxon>
        <taxon>Spermatophyta</taxon>
        <taxon>Magnoliopsida</taxon>
        <taxon>eudicotyledons</taxon>
        <taxon>Gunneridae</taxon>
        <taxon>Pentapetalae</taxon>
        <taxon>asterids</taxon>
        <taxon>lamiids</taxon>
        <taxon>Lamiales</taxon>
        <taxon>Lamiaceae</taxon>
        <taxon>Nepetoideae</taxon>
        <taxon>Mentheae</taxon>
        <taxon>Salviinae</taxon>
        <taxon>Salvia</taxon>
        <taxon>Salvia subgen. Calosphace</taxon>
    </lineage>
</organism>
<name>A0ABD1HQR4_SALDI</name>
<evidence type="ECO:0000256" key="3">
    <source>
        <dbReference type="ARBA" id="ARBA00022771"/>
    </source>
</evidence>
<keyword evidence="6" id="KW-0238">DNA-binding</keyword>
<keyword evidence="2" id="KW-0479">Metal-binding</keyword>
<feature type="region of interest" description="Disordered" evidence="9">
    <location>
        <begin position="253"/>
        <end position="283"/>
    </location>
</feature>
<dbReference type="GO" id="GO:0008270">
    <property type="term" value="F:zinc ion binding"/>
    <property type="evidence" value="ECO:0007669"/>
    <property type="project" value="UniProtKB-KW"/>
</dbReference>
<keyword evidence="4" id="KW-0862">Zinc</keyword>
<dbReference type="GO" id="GO:0006355">
    <property type="term" value="P:regulation of DNA-templated transcription"/>
    <property type="evidence" value="ECO:0007669"/>
    <property type="project" value="UniProtKB-ARBA"/>
</dbReference>
<keyword evidence="3" id="KW-0863">Zinc-finger</keyword>
<dbReference type="InterPro" id="IPR057743">
    <property type="entry name" value="Zfn_VAL1-3_N"/>
</dbReference>
<dbReference type="SMART" id="SM01019">
    <property type="entry name" value="B3"/>
    <property type="match status" value="1"/>
</dbReference>
<dbReference type="InterPro" id="IPR003340">
    <property type="entry name" value="B3_DNA-bd"/>
</dbReference>
<dbReference type="PROSITE" id="PS50863">
    <property type="entry name" value="B3"/>
    <property type="match status" value="1"/>
</dbReference>
<evidence type="ECO:0000256" key="6">
    <source>
        <dbReference type="ARBA" id="ARBA00023125"/>
    </source>
</evidence>
<dbReference type="FunFam" id="2.40.330.10:FF:000006">
    <property type="entry name" value="B3 domain-containing transcription repressor VAL1"/>
    <property type="match status" value="1"/>
</dbReference>
<evidence type="ECO:0000259" key="11">
    <source>
        <dbReference type="PROSITE" id="PS51050"/>
    </source>
</evidence>
<dbReference type="EMBL" id="JBEAFC010000004">
    <property type="protein sequence ID" value="KAL1558766.1"/>
    <property type="molecule type" value="Genomic_DNA"/>
</dbReference>
<reference evidence="12 13" key="1">
    <citation type="submission" date="2024-06" db="EMBL/GenBank/DDBJ databases">
        <title>A chromosome level genome sequence of Diviner's sage (Salvia divinorum).</title>
        <authorList>
            <person name="Ford S.A."/>
            <person name="Ro D.-K."/>
            <person name="Ness R.W."/>
            <person name="Phillips M.A."/>
        </authorList>
    </citation>
    <scope>NUCLEOTIDE SEQUENCE [LARGE SCALE GENOMIC DNA]</scope>
    <source>
        <strain evidence="12">SAF-2024a</strain>
        <tissue evidence="12">Leaf</tissue>
    </source>
</reference>
<evidence type="ECO:0000313" key="13">
    <source>
        <dbReference type="Proteomes" id="UP001567538"/>
    </source>
</evidence>
<dbReference type="AlphaFoldDB" id="A0ABD1HQR4"/>
<protein>
    <submittedName>
        <fullName evidence="12">B3 domain-containing transcription repressor VAL1-like isoform X1</fullName>
    </submittedName>
</protein>
<evidence type="ECO:0000256" key="9">
    <source>
        <dbReference type="SAM" id="MobiDB-lite"/>
    </source>
</evidence>
<comment type="caution">
    <text evidence="12">The sequence shown here is derived from an EMBL/GenBank/DDBJ whole genome shotgun (WGS) entry which is preliminary data.</text>
</comment>
<feature type="compositionally biased region" description="Polar residues" evidence="9">
    <location>
        <begin position="260"/>
        <end position="272"/>
    </location>
</feature>
<dbReference type="PANTHER" id="PTHR46245">
    <property type="entry name" value="B3 DOMAIN-CONTAINING PROTEIN OS07G0563300"/>
    <property type="match status" value="1"/>
</dbReference>
<feature type="compositionally biased region" description="Polar residues" evidence="9">
    <location>
        <begin position="423"/>
        <end position="441"/>
    </location>
</feature>
<dbReference type="Proteomes" id="UP001567538">
    <property type="component" value="Unassembled WGS sequence"/>
</dbReference>
<feature type="compositionally biased region" description="Basic and acidic residues" evidence="9">
    <location>
        <begin position="696"/>
        <end position="719"/>
    </location>
</feature>
<dbReference type="GO" id="GO:0005634">
    <property type="term" value="C:nucleus"/>
    <property type="evidence" value="ECO:0007669"/>
    <property type="project" value="UniProtKB-SubCell"/>
</dbReference>
<accession>A0ABD1HQR4</accession>
<evidence type="ECO:0000259" key="10">
    <source>
        <dbReference type="PROSITE" id="PS50863"/>
    </source>
</evidence>
<keyword evidence="7" id="KW-0804">Transcription</keyword>
<feature type="domain" description="TF-B3" evidence="10">
    <location>
        <begin position="316"/>
        <end position="417"/>
    </location>
</feature>
<dbReference type="SUPFAM" id="SSF101936">
    <property type="entry name" value="DNA-binding pseudobarrel domain"/>
    <property type="match status" value="1"/>
</dbReference>
<dbReference type="Pfam" id="PF25813">
    <property type="entry name" value="zf_VAL1_N"/>
    <property type="match status" value="1"/>
</dbReference>
<keyword evidence="8" id="KW-0539">Nucleus</keyword>
<feature type="region of interest" description="Disordered" evidence="9">
    <location>
        <begin position="161"/>
        <end position="196"/>
    </location>
</feature>